<protein>
    <submittedName>
        <fullName evidence="2">PIN domain-containing protein</fullName>
    </submittedName>
</protein>
<sequence>MPSPKILVDSSVWIDFFKYSRTSPLEAYLQEDIVVTNDIILTELIPKLHHEKRTEIIEGLEALEKVKLDIDWEVIRHLQKLNLKSGINKVGIPDLIIVNQVIEENLTLYSKDKHFRLMQAILKFELIF</sequence>
<name>A0A4R5V0Y4_9BACT</name>
<comment type="caution">
    <text evidence="2">The sequence shown here is derived from an EMBL/GenBank/DDBJ whole genome shotgun (WGS) entry which is preliminary data.</text>
</comment>
<organism evidence="2 3">
    <name type="scientific">Algoriphagus formosus</name>
    <dbReference type="NCBI Taxonomy" id="2007308"/>
    <lineage>
        <taxon>Bacteria</taxon>
        <taxon>Pseudomonadati</taxon>
        <taxon>Bacteroidota</taxon>
        <taxon>Cytophagia</taxon>
        <taxon>Cytophagales</taxon>
        <taxon>Cyclobacteriaceae</taxon>
        <taxon>Algoriphagus</taxon>
    </lineage>
</organism>
<evidence type="ECO:0000313" key="2">
    <source>
        <dbReference type="EMBL" id="TDK45369.1"/>
    </source>
</evidence>
<dbReference type="Pfam" id="PF01850">
    <property type="entry name" value="PIN"/>
    <property type="match status" value="1"/>
</dbReference>
<proteinExistence type="predicted"/>
<dbReference type="RefSeq" id="WP_133390443.1">
    <property type="nucleotide sequence ID" value="NZ_SMUW01000032.1"/>
</dbReference>
<evidence type="ECO:0000313" key="3">
    <source>
        <dbReference type="Proteomes" id="UP000295438"/>
    </source>
</evidence>
<accession>A0A4R5V0Y4</accession>
<gene>
    <name evidence="2" type="ORF">E1898_07690</name>
</gene>
<dbReference type="InterPro" id="IPR002716">
    <property type="entry name" value="PIN_dom"/>
</dbReference>
<dbReference type="Proteomes" id="UP000295438">
    <property type="component" value="Unassembled WGS sequence"/>
</dbReference>
<keyword evidence="3" id="KW-1185">Reference proteome</keyword>
<dbReference type="InterPro" id="IPR029060">
    <property type="entry name" value="PIN-like_dom_sf"/>
</dbReference>
<evidence type="ECO:0000259" key="1">
    <source>
        <dbReference type="Pfam" id="PF01850"/>
    </source>
</evidence>
<reference evidence="2 3" key="1">
    <citation type="submission" date="2019-03" db="EMBL/GenBank/DDBJ databases">
        <title>Algoriphagus aquimaris sp. nov., isolated form marine sediment in Pohang, Korea.</title>
        <authorList>
            <person name="Kim J."/>
            <person name="Yoon S.-H."/>
            <person name="Lee S.-S."/>
        </authorList>
    </citation>
    <scope>NUCLEOTIDE SEQUENCE [LARGE SCALE GENOMIC DNA]</scope>
    <source>
        <strain evidence="2 3">F21</strain>
    </source>
</reference>
<dbReference type="SUPFAM" id="SSF88723">
    <property type="entry name" value="PIN domain-like"/>
    <property type="match status" value="1"/>
</dbReference>
<feature type="domain" description="PIN" evidence="1">
    <location>
        <begin position="6"/>
        <end position="116"/>
    </location>
</feature>
<dbReference type="AlphaFoldDB" id="A0A4R5V0Y4"/>
<dbReference type="EMBL" id="SMUW01000032">
    <property type="protein sequence ID" value="TDK45369.1"/>
    <property type="molecule type" value="Genomic_DNA"/>
</dbReference>
<dbReference type="Gene3D" id="3.40.50.1010">
    <property type="entry name" value="5'-nuclease"/>
    <property type="match status" value="1"/>
</dbReference>